<dbReference type="RefSeq" id="WP_125748231.1">
    <property type="nucleotide sequence ID" value="NZ_JBHTON010000019.1"/>
</dbReference>
<proteinExistence type="predicted"/>
<accession>A0ABW4E903</accession>
<dbReference type="SUPFAM" id="SSF53335">
    <property type="entry name" value="S-adenosyl-L-methionine-dependent methyltransferases"/>
    <property type="match status" value="1"/>
</dbReference>
<dbReference type="GO" id="GO:0102208">
    <property type="term" value="F:2-polyprenyl-6-hydroxyphenol methylase activity"/>
    <property type="evidence" value="ECO:0007669"/>
    <property type="project" value="UniProtKB-EC"/>
</dbReference>
<organism evidence="2 3">
    <name type="scientific">Lacticaseibacillus baoqingensis</name>
    <dbReference type="NCBI Taxonomy" id="2486013"/>
    <lineage>
        <taxon>Bacteria</taxon>
        <taxon>Bacillati</taxon>
        <taxon>Bacillota</taxon>
        <taxon>Bacilli</taxon>
        <taxon>Lactobacillales</taxon>
        <taxon>Lactobacillaceae</taxon>
        <taxon>Lacticaseibacillus</taxon>
    </lineage>
</organism>
<dbReference type="EC" id="2.1.1.64" evidence="2"/>
<comment type="caution">
    <text evidence="2">The sequence shown here is derived from an EMBL/GenBank/DDBJ whole genome shotgun (WGS) entry which is preliminary data.</text>
</comment>
<evidence type="ECO:0000313" key="3">
    <source>
        <dbReference type="Proteomes" id="UP001597252"/>
    </source>
</evidence>
<dbReference type="GO" id="GO:0061542">
    <property type="term" value="F:3-demethylubiquinol 3-O-methyltransferase activity"/>
    <property type="evidence" value="ECO:0007669"/>
    <property type="project" value="UniProtKB-EC"/>
</dbReference>
<dbReference type="InterPro" id="IPR041698">
    <property type="entry name" value="Methyltransf_25"/>
</dbReference>
<dbReference type="Gene3D" id="3.40.50.150">
    <property type="entry name" value="Vaccinia Virus protein VP39"/>
    <property type="match status" value="1"/>
</dbReference>
<feature type="domain" description="Methyltransferase" evidence="1">
    <location>
        <begin position="44"/>
        <end position="119"/>
    </location>
</feature>
<keyword evidence="3" id="KW-1185">Reference proteome</keyword>
<evidence type="ECO:0000259" key="1">
    <source>
        <dbReference type="Pfam" id="PF13649"/>
    </source>
</evidence>
<dbReference type="Proteomes" id="UP001597252">
    <property type="component" value="Unassembled WGS sequence"/>
</dbReference>
<dbReference type="EC" id="2.1.1.222" evidence="2"/>
<sequence>MDTPKQWDDFAATYAAVQRESTLPIETDVAAALDQQFPLAQLTVADIAAGSGRYSLPLAQHAKHVLLVDWSKQMLAAAKAWLDPHQLDNVAYQQQDWLQLPAKPLADLVFVSQLPTLKASELLLLERLATHAVAINSQSQQHDHLQAIAAAKMGWPLPLSYQADPKRTVAYQRLLTAHHRHWQRQVFTYHRQQLTTTTELLQSFARPFGLKQATQLAQALGAETAQAPIPTTITYRFELLTWPVFQA</sequence>
<dbReference type="InterPro" id="IPR029063">
    <property type="entry name" value="SAM-dependent_MTases_sf"/>
</dbReference>
<dbReference type="Pfam" id="PF13649">
    <property type="entry name" value="Methyltransf_25"/>
    <property type="match status" value="1"/>
</dbReference>
<reference evidence="3" key="1">
    <citation type="journal article" date="2019" name="Int. J. Syst. Evol. Microbiol.">
        <title>The Global Catalogue of Microorganisms (GCM) 10K type strain sequencing project: providing services to taxonomists for standard genome sequencing and annotation.</title>
        <authorList>
            <consortium name="The Broad Institute Genomics Platform"/>
            <consortium name="The Broad Institute Genome Sequencing Center for Infectious Disease"/>
            <person name="Wu L."/>
            <person name="Ma J."/>
        </authorList>
    </citation>
    <scope>NUCLEOTIDE SEQUENCE [LARGE SCALE GENOMIC DNA]</scope>
    <source>
        <strain evidence="3">CCM 8903</strain>
    </source>
</reference>
<evidence type="ECO:0000313" key="2">
    <source>
        <dbReference type="EMBL" id="MFD1484935.1"/>
    </source>
</evidence>
<dbReference type="EMBL" id="JBHTON010000019">
    <property type="protein sequence ID" value="MFD1484935.1"/>
    <property type="molecule type" value="Genomic_DNA"/>
</dbReference>
<keyword evidence="2" id="KW-0808">Transferase</keyword>
<gene>
    <name evidence="2" type="ORF">ACFQ5J_06810</name>
</gene>
<name>A0ABW4E903_9LACO</name>
<dbReference type="CDD" id="cd02440">
    <property type="entry name" value="AdoMet_MTases"/>
    <property type="match status" value="1"/>
</dbReference>
<keyword evidence="2" id="KW-0489">Methyltransferase</keyword>
<dbReference type="GO" id="GO:0032259">
    <property type="term" value="P:methylation"/>
    <property type="evidence" value="ECO:0007669"/>
    <property type="project" value="UniProtKB-KW"/>
</dbReference>
<protein>
    <submittedName>
        <fullName evidence="2">Class I SAM-dependent methyltransferase</fullName>
        <ecNumber evidence="2">2.1.1.222</ecNumber>
        <ecNumber evidence="2">2.1.1.64</ecNumber>
    </submittedName>
</protein>